<dbReference type="Gene3D" id="3.30.420.10">
    <property type="entry name" value="Ribonuclease H-like superfamily/Ribonuclease H"/>
    <property type="match status" value="1"/>
</dbReference>
<dbReference type="Proteomes" id="UP000054928">
    <property type="component" value="Unassembled WGS sequence"/>
</dbReference>
<dbReference type="GeneID" id="36401634"/>
<dbReference type="GO" id="GO:0003964">
    <property type="term" value="F:RNA-directed DNA polymerase activity"/>
    <property type="evidence" value="ECO:0007669"/>
    <property type="project" value="UniProtKB-KW"/>
</dbReference>
<keyword evidence="1" id="KW-0808">Transferase</keyword>
<evidence type="ECO:0000313" key="2">
    <source>
        <dbReference type="Proteomes" id="UP000054928"/>
    </source>
</evidence>
<dbReference type="RefSeq" id="XP_024585144.1">
    <property type="nucleotide sequence ID" value="XM_024719891.1"/>
</dbReference>
<dbReference type="OMA" id="MLAINEY"/>
<dbReference type="InterPro" id="IPR036397">
    <property type="entry name" value="RNaseH_sf"/>
</dbReference>
<dbReference type="PANTHER" id="PTHR37984">
    <property type="entry name" value="PROTEIN CBG26694"/>
    <property type="match status" value="1"/>
</dbReference>
<dbReference type="PANTHER" id="PTHR37984:SF5">
    <property type="entry name" value="PROTEIN NYNRIN-LIKE"/>
    <property type="match status" value="1"/>
</dbReference>
<dbReference type="InterPro" id="IPR050951">
    <property type="entry name" value="Retrovirus_Pol_polyprotein"/>
</dbReference>
<keyword evidence="2" id="KW-1185">Reference proteome</keyword>
<reference evidence="2" key="1">
    <citation type="submission" date="2014-09" db="EMBL/GenBank/DDBJ databases">
        <authorList>
            <person name="Sharma Rahul"/>
            <person name="Thines Marco"/>
        </authorList>
    </citation>
    <scope>NUCLEOTIDE SEQUENCE [LARGE SCALE GENOMIC DNA]</scope>
</reference>
<proteinExistence type="predicted"/>
<dbReference type="EMBL" id="CCYD01003042">
    <property type="protein sequence ID" value="CEG48775.1"/>
    <property type="molecule type" value="Genomic_DNA"/>
</dbReference>
<evidence type="ECO:0000313" key="1">
    <source>
        <dbReference type="EMBL" id="CEG48775.1"/>
    </source>
</evidence>
<dbReference type="InterPro" id="IPR012337">
    <property type="entry name" value="RNaseH-like_sf"/>
</dbReference>
<sequence>MLAINEYGLVFGLPKDPAGNTGVVVFVDCMNKMARLATVPDTIDGVGITMLFVDRAIRQHGLPESIVSDRVPRFTGNFGVLGTKLTMSKMDLSQIYGQTKRVNRFIEDVLRSVCAETPKRWSATLPLVEFALNIAVHSSTG</sequence>
<protein>
    <submittedName>
        <fullName evidence="1">Reverse transcriptase</fullName>
    </submittedName>
</protein>
<keyword evidence="1" id="KW-0695">RNA-directed DNA polymerase</keyword>
<dbReference type="STRING" id="4781.A0A0P1B3T3"/>
<dbReference type="GO" id="GO:0003676">
    <property type="term" value="F:nucleic acid binding"/>
    <property type="evidence" value="ECO:0007669"/>
    <property type="project" value="InterPro"/>
</dbReference>
<keyword evidence="1" id="KW-0548">Nucleotidyltransferase</keyword>
<name>A0A0P1B3T3_PLAHL</name>
<dbReference type="OrthoDB" id="166243at2759"/>
<dbReference type="SUPFAM" id="SSF53098">
    <property type="entry name" value="Ribonuclease H-like"/>
    <property type="match status" value="1"/>
</dbReference>
<dbReference type="AlphaFoldDB" id="A0A0P1B3T3"/>
<accession>A0A0P1B3T3</accession>
<organism evidence="1 2">
    <name type="scientific">Plasmopara halstedii</name>
    <name type="common">Downy mildew of sunflower</name>
    <dbReference type="NCBI Taxonomy" id="4781"/>
    <lineage>
        <taxon>Eukaryota</taxon>
        <taxon>Sar</taxon>
        <taxon>Stramenopiles</taxon>
        <taxon>Oomycota</taxon>
        <taxon>Peronosporomycetes</taxon>
        <taxon>Peronosporales</taxon>
        <taxon>Peronosporaceae</taxon>
        <taxon>Plasmopara</taxon>
    </lineage>
</organism>